<dbReference type="InterPro" id="IPR002545">
    <property type="entry name" value="CheW-lke_dom"/>
</dbReference>
<dbReference type="SUPFAM" id="SSF50341">
    <property type="entry name" value="CheW-like"/>
    <property type="match status" value="1"/>
</dbReference>
<evidence type="ECO:0000313" key="2">
    <source>
        <dbReference type="EMBL" id="EQD53602.1"/>
    </source>
</evidence>
<accession>T1A9D3</accession>
<dbReference type="GO" id="GO:0006935">
    <property type="term" value="P:chemotaxis"/>
    <property type="evidence" value="ECO:0007669"/>
    <property type="project" value="InterPro"/>
</dbReference>
<reference evidence="2" key="1">
    <citation type="submission" date="2013-08" db="EMBL/GenBank/DDBJ databases">
        <authorList>
            <person name="Mendez C."/>
            <person name="Richter M."/>
            <person name="Ferrer M."/>
            <person name="Sanchez J."/>
        </authorList>
    </citation>
    <scope>NUCLEOTIDE SEQUENCE</scope>
</reference>
<dbReference type="AlphaFoldDB" id="T1A9D3"/>
<comment type="caution">
    <text evidence="2">The sequence shown here is derived from an EMBL/GenBank/DDBJ whole genome shotgun (WGS) entry which is preliminary data.</text>
</comment>
<name>T1A9D3_9ZZZZ</name>
<organism evidence="2">
    <name type="scientific">mine drainage metagenome</name>
    <dbReference type="NCBI Taxonomy" id="410659"/>
    <lineage>
        <taxon>unclassified sequences</taxon>
        <taxon>metagenomes</taxon>
        <taxon>ecological metagenomes</taxon>
    </lineage>
</organism>
<feature type="domain" description="CheW-like" evidence="1">
    <location>
        <begin position="1"/>
        <end position="64"/>
    </location>
</feature>
<proteinExistence type="predicted"/>
<dbReference type="EMBL" id="AUZX01008936">
    <property type="protein sequence ID" value="EQD53602.1"/>
    <property type="molecule type" value="Genomic_DNA"/>
</dbReference>
<sequence length="65" mass="6955">MVLTVGHRRLALAVEQLLGEQEIVLKPLSQFLGTLPSMIGAALMPSGNIALVVDVRELVLSETES</sequence>
<dbReference type="GO" id="GO:0007165">
    <property type="term" value="P:signal transduction"/>
    <property type="evidence" value="ECO:0007669"/>
    <property type="project" value="InterPro"/>
</dbReference>
<dbReference type="Gene3D" id="2.30.30.40">
    <property type="entry name" value="SH3 Domains"/>
    <property type="match status" value="1"/>
</dbReference>
<dbReference type="Pfam" id="PF01584">
    <property type="entry name" value="CheW"/>
    <property type="match status" value="1"/>
</dbReference>
<reference evidence="2" key="2">
    <citation type="journal article" date="2014" name="ISME J.">
        <title>Microbial stratification in low pH oxic and suboxic macroscopic growths along an acid mine drainage.</title>
        <authorList>
            <person name="Mendez-Garcia C."/>
            <person name="Mesa V."/>
            <person name="Sprenger R.R."/>
            <person name="Richter M."/>
            <person name="Diez M.S."/>
            <person name="Solano J."/>
            <person name="Bargiela R."/>
            <person name="Golyshina O.V."/>
            <person name="Manteca A."/>
            <person name="Ramos J.L."/>
            <person name="Gallego J.R."/>
            <person name="Llorente I."/>
            <person name="Martins Dos Santos V.A."/>
            <person name="Jensen O.N."/>
            <person name="Pelaez A.I."/>
            <person name="Sanchez J."/>
            <person name="Ferrer M."/>
        </authorList>
    </citation>
    <scope>NUCLEOTIDE SEQUENCE</scope>
</reference>
<evidence type="ECO:0000259" key="1">
    <source>
        <dbReference type="PROSITE" id="PS50851"/>
    </source>
</evidence>
<dbReference type="PROSITE" id="PS50851">
    <property type="entry name" value="CHEW"/>
    <property type="match status" value="1"/>
</dbReference>
<dbReference type="InterPro" id="IPR036061">
    <property type="entry name" value="CheW-like_dom_sf"/>
</dbReference>
<protein>
    <submittedName>
        <fullName evidence="2">CheW-like protein domain protein</fullName>
    </submittedName>
</protein>
<gene>
    <name evidence="2" type="ORF">B1A_12321</name>
</gene>